<dbReference type="Pfam" id="PF17930">
    <property type="entry name" value="LpxI_N"/>
    <property type="match status" value="1"/>
</dbReference>
<gene>
    <name evidence="3" type="ORF">ENJ61_05745</name>
</gene>
<dbReference type="AlphaFoldDB" id="A0A7C5Q2G4"/>
<proteinExistence type="predicted"/>
<accession>A0A7C5Q2G4</accession>
<name>A0A7C5Q2G4_AQUAO</name>
<evidence type="ECO:0000313" key="3">
    <source>
        <dbReference type="EMBL" id="HHJ64394.1"/>
    </source>
</evidence>
<evidence type="ECO:0000259" key="2">
    <source>
        <dbReference type="Pfam" id="PF17930"/>
    </source>
</evidence>
<dbReference type="InterPro" id="IPR010415">
    <property type="entry name" value="LpxI_C"/>
</dbReference>
<dbReference type="PANTHER" id="PTHR39962:SF1">
    <property type="entry name" value="LPXI FAMILY PROTEIN"/>
    <property type="match status" value="1"/>
</dbReference>
<dbReference type="PANTHER" id="PTHR39962">
    <property type="entry name" value="BLL4848 PROTEIN"/>
    <property type="match status" value="1"/>
</dbReference>
<comment type="caution">
    <text evidence="3">The sequence shown here is derived from an EMBL/GenBank/DDBJ whole genome shotgun (WGS) entry which is preliminary data.</text>
</comment>
<dbReference type="InterPro" id="IPR043167">
    <property type="entry name" value="LpxI_C_sf"/>
</dbReference>
<feature type="domain" description="LpxI C-terminal" evidence="1">
    <location>
        <begin position="129"/>
        <end position="258"/>
    </location>
</feature>
<dbReference type="EMBL" id="DRNB01000206">
    <property type="protein sequence ID" value="HHJ64394.1"/>
    <property type="molecule type" value="Genomic_DNA"/>
</dbReference>
<dbReference type="Pfam" id="PF06230">
    <property type="entry name" value="LpxI_C"/>
    <property type="match status" value="1"/>
</dbReference>
<dbReference type="InterPro" id="IPR041255">
    <property type="entry name" value="LpxI_N"/>
</dbReference>
<sequence>MLIGLIAGRGKLPEVFREEARKKGCEVVTVGVKGVTDTQADQLFPAGKVGGVMKFFKRRGVSKIVMLGKFEHRLIYSTLLNFDMQALSVLRRAKDRKPASLVRAFMEVFEEEGFEFIDPRPFMESLLVEEGVMGRRKPTDEAEEDGLFGFLIAKEIAELDVGQTVVVKNKAIVAVEAMEGTQATIKRGGELAGKGVRVVKVARKSQDFRIDVPVVGPETLEVMGSVGADALFLEAGKVYVIEKEKFARQADRLGISVVGLC</sequence>
<organism evidence="3">
    <name type="scientific">Aquifex aeolicus</name>
    <dbReference type="NCBI Taxonomy" id="63363"/>
    <lineage>
        <taxon>Bacteria</taxon>
        <taxon>Pseudomonadati</taxon>
        <taxon>Aquificota</taxon>
        <taxon>Aquificia</taxon>
        <taxon>Aquificales</taxon>
        <taxon>Aquificaceae</taxon>
        <taxon>Aquifex</taxon>
    </lineage>
</organism>
<dbReference type="InterPro" id="IPR053174">
    <property type="entry name" value="LpxI"/>
</dbReference>
<feature type="domain" description="LpxI N-terminal" evidence="2">
    <location>
        <begin position="3"/>
        <end position="126"/>
    </location>
</feature>
<protein>
    <submittedName>
        <fullName evidence="3">LpxI family protein</fullName>
    </submittedName>
</protein>
<dbReference type="Gene3D" id="3.40.140.80">
    <property type="match status" value="1"/>
</dbReference>
<dbReference type="Proteomes" id="UP000885792">
    <property type="component" value="Unassembled WGS sequence"/>
</dbReference>
<reference evidence="3" key="1">
    <citation type="journal article" date="2020" name="mSystems">
        <title>Genome- and Community-Level Interaction Insights into Carbon Utilization and Element Cycling Functions of Hydrothermarchaeota in Hydrothermal Sediment.</title>
        <authorList>
            <person name="Zhou Z."/>
            <person name="Liu Y."/>
            <person name="Xu W."/>
            <person name="Pan J."/>
            <person name="Luo Z.H."/>
            <person name="Li M."/>
        </authorList>
    </citation>
    <scope>NUCLEOTIDE SEQUENCE [LARGE SCALE GENOMIC DNA]</scope>
    <source>
        <strain evidence="3">HyVt-501</strain>
    </source>
</reference>
<dbReference type="Gene3D" id="3.40.50.20">
    <property type="match status" value="1"/>
</dbReference>
<evidence type="ECO:0000259" key="1">
    <source>
        <dbReference type="Pfam" id="PF06230"/>
    </source>
</evidence>